<dbReference type="InterPro" id="IPR047153">
    <property type="entry name" value="TRIM45/56/19-like"/>
</dbReference>
<keyword evidence="4" id="KW-1185">Reference proteome</keyword>
<evidence type="ECO:0000256" key="1">
    <source>
        <dbReference type="PROSITE-ProRule" id="PRU00024"/>
    </source>
</evidence>
<sequence length="226" mass="26056">MAQYTVPICEICISGQAGEHGPNINKEETLLCTEHEESFLFYCHDCETPVCRICSVKKHSRHLMTDLAELMLELKSKVSNVIISKSTTSQLNISKIKEETKTYREEVKAVIKTITDEGKYWKQLFDKKEEALIKEVQDKEHKEIQNMTAYREVNEGVVENCQTWQKDIKKMETTADILLFKKLKQLKPEVDQIVLKPIPNAPSVSYRNKKPLSTEIDSLFGELTFV</sequence>
<gene>
    <name evidence="3" type="ORF">MCOR_55671</name>
</gene>
<dbReference type="PANTHER" id="PTHR25462:SF296">
    <property type="entry name" value="MEIOTIC P26, ISOFORM F"/>
    <property type="match status" value="1"/>
</dbReference>
<evidence type="ECO:0000313" key="4">
    <source>
        <dbReference type="Proteomes" id="UP000507470"/>
    </source>
</evidence>
<protein>
    <recommendedName>
        <fullName evidence="2">B box-type domain-containing protein</fullName>
    </recommendedName>
</protein>
<dbReference type="SMART" id="SM00336">
    <property type="entry name" value="BBOX"/>
    <property type="match status" value="1"/>
</dbReference>
<dbReference type="InterPro" id="IPR000315">
    <property type="entry name" value="Znf_B-box"/>
</dbReference>
<keyword evidence="1" id="KW-0479">Metal-binding</keyword>
<reference evidence="3 4" key="1">
    <citation type="submission" date="2020-06" db="EMBL/GenBank/DDBJ databases">
        <authorList>
            <person name="Li R."/>
            <person name="Bekaert M."/>
        </authorList>
    </citation>
    <scope>NUCLEOTIDE SEQUENCE [LARGE SCALE GENOMIC DNA]</scope>
    <source>
        <strain evidence="4">wild</strain>
    </source>
</reference>
<organism evidence="3 4">
    <name type="scientific">Mytilus coruscus</name>
    <name type="common">Sea mussel</name>
    <dbReference type="NCBI Taxonomy" id="42192"/>
    <lineage>
        <taxon>Eukaryota</taxon>
        <taxon>Metazoa</taxon>
        <taxon>Spiralia</taxon>
        <taxon>Lophotrochozoa</taxon>
        <taxon>Mollusca</taxon>
        <taxon>Bivalvia</taxon>
        <taxon>Autobranchia</taxon>
        <taxon>Pteriomorphia</taxon>
        <taxon>Mytilida</taxon>
        <taxon>Mytiloidea</taxon>
        <taxon>Mytilidae</taxon>
        <taxon>Mytilinae</taxon>
        <taxon>Mytilus</taxon>
    </lineage>
</organism>
<dbReference type="PROSITE" id="PS50119">
    <property type="entry name" value="ZF_BBOX"/>
    <property type="match status" value="1"/>
</dbReference>
<dbReference type="OrthoDB" id="6087422at2759"/>
<dbReference type="PANTHER" id="PTHR25462">
    <property type="entry name" value="BONUS, ISOFORM C-RELATED"/>
    <property type="match status" value="1"/>
</dbReference>
<dbReference type="Pfam" id="PF00643">
    <property type="entry name" value="zf-B_box"/>
    <property type="match status" value="1"/>
</dbReference>
<dbReference type="AlphaFoldDB" id="A0A6J8EX02"/>
<dbReference type="SUPFAM" id="SSF57845">
    <property type="entry name" value="B-box zinc-binding domain"/>
    <property type="match status" value="1"/>
</dbReference>
<keyword evidence="1" id="KW-0862">Zinc</keyword>
<dbReference type="Proteomes" id="UP000507470">
    <property type="component" value="Unassembled WGS sequence"/>
</dbReference>
<evidence type="ECO:0000259" key="2">
    <source>
        <dbReference type="PROSITE" id="PS50119"/>
    </source>
</evidence>
<evidence type="ECO:0000313" key="3">
    <source>
        <dbReference type="EMBL" id="CAC5423701.1"/>
    </source>
</evidence>
<dbReference type="Gene3D" id="3.30.160.60">
    <property type="entry name" value="Classic Zinc Finger"/>
    <property type="match status" value="1"/>
</dbReference>
<keyword evidence="1" id="KW-0863">Zinc-finger</keyword>
<accession>A0A6J8EX02</accession>
<dbReference type="GO" id="GO:0008270">
    <property type="term" value="F:zinc ion binding"/>
    <property type="evidence" value="ECO:0007669"/>
    <property type="project" value="UniProtKB-KW"/>
</dbReference>
<feature type="domain" description="B box-type" evidence="2">
    <location>
        <begin position="27"/>
        <end position="67"/>
    </location>
</feature>
<proteinExistence type="predicted"/>
<name>A0A6J8EX02_MYTCO</name>
<dbReference type="EMBL" id="CACVKT020009846">
    <property type="protein sequence ID" value="CAC5423701.1"/>
    <property type="molecule type" value="Genomic_DNA"/>
</dbReference>